<gene>
    <name evidence="2" type="ORF">ACFQ1U_07505</name>
</gene>
<evidence type="ECO:0000313" key="2">
    <source>
        <dbReference type="EMBL" id="MFD0993047.1"/>
    </source>
</evidence>
<feature type="chain" id="PRO_5047383391" description="Lipoprotein" evidence="1">
    <location>
        <begin position="21"/>
        <end position="203"/>
    </location>
</feature>
<dbReference type="EMBL" id="JBHTJR010000045">
    <property type="protein sequence ID" value="MFD0993047.1"/>
    <property type="molecule type" value="Genomic_DNA"/>
</dbReference>
<evidence type="ECO:0008006" key="4">
    <source>
        <dbReference type="Google" id="ProtNLM"/>
    </source>
</evidence>
<accession>A0ABW3JUL8</accession>
<comment type="caution">
    <text evidence="2">The sequence shown here is derived from an EMBL/GenBank/DDBJ whole genome shotgun (WGS) entry which is preliminary data.</text>
</comment>
<reference evidence="3" key="1">
    <citation type="journal article" date="2019" name="Int. J. Syst. Evol. Microbiol.">
        <title>The Global Catalogue of Microorganisms (GCM) 10K type strain sequencing project: providing services to taxonomists for standard genome sequencing and annotation.</title>
        <authorList>
            <consortium name="The Broad Institute Genomics Platform"/>
            <consortium name="The Broad Institute Genome Sequencing Center for Infectious Disease"/>
            <person name="Wu L."/>
            <person name="Ma J."/>
        </authorList>
    </citation>
    <scope>NUCLEOTIDE SEQUENCE [LARGE SCALE GENOMIC DNA]</scope>
    <source>
        <strain evidence="3">CCUG 60527</strain>
    </source>
</reference>
<dbReference type="RefSeq" id="WP_386106926.1">
    <property type="nucleotide sequence ID" value="NZ_JBHTJR010000045.1"/>
</dbReference>
<sequence>MKKNILLLCFFVCTSLVLHAQETTLEKVGKETCEYFTKNSKELSKLSPDEKTAKLGLQMLFLYNKYEKELNAEGIQVDFGDERSAEKLGEKIGMEMAKYCPNVLITLFGDMADEEEDVEFMIEGTIKSIEVDELSTLVVKDSQGKTQKFVWLDNFEGSDDLIEKYNKVKGTEVQVYYKNLEVFSPKLKEYIVRKKISKLVITD</sequence>
<name>A0ABW3JUL8_9FLAO</name>
<dbReference type="Proteomes" id="UP001597062">
    <property type="component" value="Unassembled WGS sequence"/>
</dbReference>
<evidence type="ECO:0000313" key="3">
    <source>
        <dbReference type="Proteomes" id="UP001597062"/>
    </source>
</evidence>
<protein>
    <recommendedName>
        <fullName evidence="4">Lipoprotein</fullName>
    </recommendedName>
</protein>
<evidence type="ECO:0000256" key="1">
    <source>
        <dbReference type="SAM" id="SignalP"/>
    </source>
</evidence>
<organism evidence="2 3">
    <name type="scientific">Tenacibaculum geojense</name>
    <dbReference type="NCBI Taxonomy" id="915352"/>
    <lineage>
        <taxon>Bacteria</taxon>
        <taxon>Pseudomonadati</taxon>
        <taxon>Bacteroidota</taxon>
        <taxon>Flavobacteriia</taxon>
        <taxon>Flavobacteriales</taxon>
        <taxon>Flavobacteriaceae</taxon>
        <taxon>Tenacibaculum</taxon>
    </lineage>
</organism>
<proteinExistence type="predicted"/>
<keyword evidence="1" id="KW-0732">Signal</keyword>
<feature type="signal peptide" evidence="1">
    <location>
        <begin position="1"/>
        <end position="20"/>
    </location>
</feature>
<keyword evidence="3" id="KW-1185">Reference proteome</keyword>